<organism evidence="11 12">
    <name type="scientific">Methylobrevis albus</name>
    <dbReference type="NCBI Taxonomy" id="2793297"/>
    <lineage>
        <taxon>Bacteria</taxon>
        <taxon>Pseudomonadati</taxon>
        <taxon>Pseudomonadota</taxon>
        <taxon>Alphaproteobacteria</taxon>
        <taxon>Hyphomicrobiales</taxon>
        <taxon>Pleomorphomonadaceae</taxon>
        <taxon>Methylobrevis</taxon>
    </lineage>
</organism>
<comment type="caution">
    <text evidence="11">The sequence shown here is derived from an EMBL/GenBank/DDBJ whole genome shotgun (WGS) entry which is preliminary data.</text>
</comment>
<evidence type="ECO:0000256" key="3">
    <source>
        <dbReference type="ARBA" id="ARBA00022448"/>
    </source>
</evidence>
<dbReference type="PANTHER" id="PTHR23501">
    <property type="entry name" value="MAJOR FACILITATOR SUPERFAMILY"/>
    <property type="match status" value="1"/>
</dbReference>
<dbReference type="SUPFAM" id="SSF103473">
    <property type="entry name" value="MFS general substrate transporter"/>
    <property type="match status" value="1"/>
</dbReference>
<dbReference type="AlphaFoldDB" id="A0A931I3A5"/>
<accession>A0A931I3A5</accession>
<dbReference type="Pfam" id="PF07690">
    <property type="entry name" value="MFS_1"/>
    <property type="match status" value="1"/>
</dbReference>
<feature type="transmembrane region" description="Helical" evidence="8">
    <location>
        <begin position="264"/>
        <end position="284"/>
    </location>
</feature>
<dbReference type="EMBL" id="JADZLT010000050">
    <property type="protein sequence ID" value="MBH0238486.1"/>
    <property type="molecule type" value="Genomic_DNA"/>
</dbReference>
<dbReference type="InterPro" id="IPR004812">
    <property type="entry name" value="Efflux_drug-R_Bcr/CmlA"/>
</dbReference>
<dbReference type="GO" id="GO:1990961">
    <property type="term" value="P:xenobiotic detoxification by transmembrane export across the plasma membrane"/>
    <property type="evidence" value="ECO:0007669"/>
    <property type="project" value="InterPro"/>
</dbReference>
<evidence type="ECO:0000256" key="7">
    <source>
        <dbReference type="ARBA" id="ARBA00023136"/>
    </source>
</evidence>
<dbReference type="InterPro" id="IPR036259">
    <property type="entry name" value="MFS_trans_sf"/>
</dbReference>
<keyword evidence="3 8" id="KW-0813">Transport</keyword>
<gene>
    <name evidence="11" type="ORF">I5731_11685</name>
</gene>
<dbReference type="PANTHER" id="PTHR23501:SF191">
    <property type="entry name" value="VACUOLAR BASIC AMINO ACID TRANSPORTER 4"/>
    <property type="match status" value="1"/>
</dbReference>
<dbReference type="CDD" id="cd17320">
    <property type="entry name" value="MFS_MdfA_MDR_like"/>
    <property type="match status" value="1"/>
</dbReference>
<dbReference type="Gene3D" id="1.20.1720.10">
    <property type="entry name" value="Multidrug resistance protein D"/>
    <property type="match status" value="1"/>
</dbReference>
<feature type="transmembrane region" description="Helical" evidence="8">
    <location>
        <begin position="201"/>
        <end position="222"/>
    </location>
</feature>
<evidence type="ECO:0000256" key="4">
    <source>
        <dbReference type="ARBA" id="ARBA00022475"/>
    </source>
</evidence>
<evidence type="ECO:0000256" key="1">
    <source>
        <dbReference type="ARBA" id="ARBA00004651"/>
    </source>
</evidence>
<keyword evidence="7 8" id="KW-0472">Membrane</keyword>
<feature type="transmembrane region" description="Helical" evidence="8">
    <location>
        <begin position="148"/>
        <end position="164"/>
    </location>
</feature>
<evidence type="ECO:0000256" key="6">
    <source>
        <dbReference type="ARBA" id="ARBA00022989"/>
    </source>
</evidence>
<dbReference type="Proteomes" id="UP000631694">
    <property type="component" value="Unassembled WGS sequence"/>
</dbReference>
<feature type="transmembrane region" description="Helical" evidence="8">
    <location>
        <begin position="109"/>
        <end position="128"/>
    </location>
</feature>
<dbReference type="InterPro" id="IPR020846">
    <property type="entry name" value="MFS_dom"/>
</dbReference>
<dbReference type="InterPro" id="IPR011701">
    <property type="entry name" value="MFS"/>
</dbReference>
<feature type="transmembrane region" description="Helical" evidence="8">
    <location>
        <begin position="378"/>
        <end position="399"/>
    </location>
</feature>
<evidence type="ECO:0000313" key="12">
    <source>
        <dbReference type="Proteomes" id="UP000631694"/>
    </source>
</evidence>
<proteinExistence type="inferred from homology"/>
<feature type="transmembrane region" description="Helical" evidence="8">
    <location>
        <begin position="438"/>
        <end position="458"/>
    </location>
</feature>
<feature type="domain" description="Major facilitator superfamily (MFS) profile" evidence="10">
    <location>
        <begin position="106"/>
        <end position="494"/>
    </location>
</feature>
<protein>
    <recommendedName>
        <fullName evidence="8">Bcr/CflA family efflux transporter</fullName>
    </recommendedName>
</protein>
<feature type="transmembrane region" description="Helical" evidence="8">
    <location>
        <begin position="470"/>
        <end position="489"/>
    </location>
</feature>
<dbReference type="RefSeq" id="WP_197311551.1">
    <property type="nucleotide sequence ID" value="NZ_JADZLT010000050.1"/>
</dbReference>
<evidence type="ECO:0000256" key="5">
    <source>
        <dbReference type="ARBA" id="ARBA00022692"/>
    </source>
</evidence>
<keyword evidence="5 8" id="KW-0812">Transmembrane</keyword>
<evidence type="ECO:0000256" key="8">
    <source>
        <dbReference type="RuleBase" id="RU365088"/>
    </source>
</evidence>
<keyword evidence="6 8" id="KW-1133">Transmembrane helix</keyword>
<comment type="subcellular location">
    <subcellularLocation>
        <location evidence="8">Cell inner membrane</location>
        <topology evidence="8">Multi-pass membrane protein</topology>
    </subcellularLocation>
    <subcellularLocation>
        <location evidence="1">Cell membrane</location>
        <topology evidence="1">Multi-pass membrane protein</topology>
    </subcellularLocation>
</comment>
<feature type="transmembrane region" description="Helical" evidence="8">
    <location>
        <begin position="176"/>
        <end position="195"/>
    </location>
</feature>
<feature type="transmembrane region" description="Helical" evidence="8">
    <location>
        <begin position="317"/>
        <end position="335"/>
    </location>
</feature>
<keyword evidence="12" id="KW-1185">Reference proteome</keyword>
<feature type="transmembrane region" description="Helical" evidence="8">
    <location>
        <begin position="347"/>
        <end position="366"/>
    </location>
</feature>
<dbReference type="GO" id="GO:0005886">
    <property type="term" value="C:plasma membrane"/>
    <property type="evidence" value="ECO:0007669"/>
    <property type="project" value="UniProtKB-SubCell"/>
</dbReference>
<keyword evidence="4" id="KW-1003">Cell membrane</keyword>
<comment type="similarity">
    <text evidence="2 8">Belongs to the major facilitator superfamily. Bcr/CmlA family.</text>
</comment>
<feature type="transmembrane region" description="Helical" evidence="8">
    <location>
        <begin position="234"/>
        <end position="258"/>
    </location>
</feature>
<dbReference type="PROSITE" id="PS50850">
    <property type="entry name" value="MFS"/>
    <property type="match status" value="1"/>
</dbReference>
<dbReference type="GO" id="GO:0042910">
    <property type="term" value="F:xenobiotic transmembrane transporter activity"/>
    <property type="evidence" value="ECO:0007669"/>
    <property type="project" value="InterPro"/>
</dbReference>
<evidence type="ECO:0000259" key="10">
    <source>
        <dbReference type="PROSITE" id="PS50850"/>
    </source>
</evidence>
<reference evidence="11" key="1">
    <citation type="submission" date="2020-12" db="EMBL/GenBank/DDBJ databases">
        <title>Methylobrevis albus sp. nov., isolated from fresh water lack sediment.</title>
        <authorList>
            <person name="Zou Q."/>
        </authorList>
    </citation>
    <scope>NUCLEOTIDE SEQUENCE</scope>
    <source>
        <strain evidence="11">L22</strain>
    </source>
</reference>
<keyword evidence="8" id="KW-0997">Cell inner membrane</keyword>
<dbReference type="NCBIfam" id="TIGR00710">
    <property type="entry name" value="efflux_Bcr_CflA"/>
    <property type="match status" value="1"/>
</dbReference>
<feature type="transmembrane region" description="Helical" evidence="8">
    <location>
        <begin position="405"/>
        <end position="426"/>
    </location>
</feature>
<feature type="region of interest" description="Disordered" evidence="9">
    <location>
        <begin position="63"/>
        <end position="100"/>
    </location>
</feature>
<evidence type="ECO:0000256" key="2">
    <source>
        <dbReference type="ARBA" id="ARBA00006236"/>
    </source>
</evidence>
<name>A0A931I3A5_9HYPH</name>
<evidence type="ECO:0000256" key="9">
    <source>
        <dbReference type="SAM" id="MobiDB-lite"/>
    </source>
</evidence>
<sequence length="504" mass="53054">MSGIRASGCTGWQNIVVPYYSCPGRRLGRRVGIVTTFSAGARFAASPVGRRPDGSAADRIASRPARASLARPAGPSPFLPAPDRRERDQDMAAAEQGTPPHQGLGFAEFVAMMAALMALNALAIDSMLPALPEIGAALGVDDPNRRQVVITAYLIGFGVAQLFYGPISDIFGRKPVVMAGLAAYVVAGTVSVMATDFDQMLLARLVQGIGAAATRVICMSIVRDCYGGRRMASVMSLIMIVFIAVPVVAPSVGQAIVLFGPWRWIFGFLTLAGAFVLGWVALRLPETLPKAARSKPDVASILANYGTALTNRLANGYTLATALVMGGLFGFINSAQQIFVDVLDTGTLFPVLFAFIAIFMAISSFINAKIVGRLGMRLVSHWALIGFTAASALHAAVAYAGFESVWTFVGFQSLTMFMFGLVMSNFNAMALEPLGRIAGTASSTLGFATTVIGAVLGYEIGQRFDGSTVPLTLSFAVLGAAAVLVVFVTEGGRLFTARNPQPAE</sequence>
<feature type="compositionally biased region" description="Low complexity" evidence="9">
    <location>
        <begin position="63"/>
        <end position="73"/>
    </location>
</feature>
<evidence type="ECO:0000313" key="11">
    <source>
        <dbReference type="EMBL" id="MBH0238486.1"/>
    </source>
</evidence>